<evidence type="ECO:0000313" key="3">
    <source>
        <dbReference type="Proteomes" id="UP000479692"/>
    </source>
</evidence>
<organism evidence="2 3">
    <name type="scientific">Noviluteimonas gilva</name>
    <dbReference type="NCBI Taxonomy" id="2682097"/>
    <lineage>
        <taxon>Bacteria</taxon>
        <taxon>Pseudomonadati</taxon>
        <taxon>Pseudomonadota</taxon>
        <taxon>Gammaproteobacteria</taxon>
        <taxon>Lysobacterales</taxon>
        <taxon>Lysobacteraceae</taxon>
        <taxon>Noviluteimonas</taxon>
    </lineage>
</organism>
<protein>
    <recommendedName>
        <fullName evidence="4">Porin</fullName>
    </recommendedName>
</protein>
<dbReference type="SUPFAM" id="SSF56935">
    <property type="entry name" value="Porins"/>
    <property type="match status" value="1"/>
</dbReference>
<dbReference type="RefSeq" id="WP_156642489.1">
    <property type="nucleotide sequence ID" value="NZ_WOXT01000003.1"/>
</dbReference>
<dbReference type="Pfam" id="PF07396">
    <property type="entry name" value="Porin_O_P"/>
    <property type="match status" value="1"/>
</dbReference>
<dbReference type="Proteomes" id="UP000479692">
    <property type="component" value="Unassembled WGS sequence"/>
</dbReference>
<sequence length="380" mass="42314">MQGFVEARATTTPDERAWRDGGLGKTRFGDGDDALGGNAALNVSWQATDSLLLSASGQYVPDLRPDFDLLDAWVRWRPVSTTQWRFSATVGMFFPPVSLENDGVGWTSPWTITPSAIDSWVGEELRVFGSEFRLEHRGEVATWSARAALFGRNDPAGELLASRGWGTGDLTSGLDTSVRQPDVYADMVYAPVPMRFKPFAEIDDRLGIYVAVDREAGDDRARVLYYDNRTDPSRDIEYGGREVYGWHTTFWSAGLQHRFGEWLFVGQAMTGTTRIAPDPASVFDTDFNAGYVLATRAFGAWEPALRIDLFQTSQTANGAPAWLGEHGNGVTAALNWRPNDRIRLIGEVLRIDSARDQRRLEGLDARQVDVQAQLAVRFYF</sequence>
<dbReference type="AlphaFoldDB" id="A0A7C9HND3"/>
<dbReference type="InterPro" id="IPR010870">
    <property type="entry name" value="Porin_O/P"/>
</dbReference>
<gene>
    <name evidence="2" type="ORF">GN331_12250</name>
</gene>
<evidence type="ECO:0000256" key="1">
    <source>
        <dbReference type="SAM" id="MobiDB-lite"/>
    </source>
</evidence>
<proteinExistence type="predicted"/>
<dbReference type="Gene3D" id="2.40.160.10">
    <property type="entry name" value="Porin"/>
    <property type="match status" value="1"/>
</dbReference>
<feature type="region of interest" description="Disordered" evidence="1">
    <location>
        <begin position="1"/>
        <end position="23"/>
    </location>
</feature>
<name>A0A7C9HND3_9GAMM</name>
<comment type="caution">
    <text evidence="2">The sequence shown here is derived from an EMBL/GenBank/DDBJ whole genome shotgun (WGS) entry which is preliminary data.</text>
</comment>
<dbReference type="InterPro" id="IPR023614">
    <property type="entry name" value="Porin_dom_sf"/>
</dbReference>
<keyword evidence="3" id="KW-1185">Reference proteome</keyword>
<accession>A0A7C9HND3</accession>
<evidence type="ECO:0008006" key="4">
    <source>
        <dbReference type="Google" id="ProtNLM"/>
    </source>
</evidence>
<evidence type="ECO:0000313" key="2">
    <source>
        <dbReference type="EMBL" id="MUV14976.1"/>
    </source>
</evidence>
<dbReference type="EMBL" id="WOXT01000003">
    <property type="protein sequence ID" value="MUV14976.1"/>
    <property type="molecule type" value="Genomic_DNA"/>
</dbReference>
<reference evidence="2 3" key="1">
    <citation type="submission" date="2019-12" db="EMBL/GenBank/DDBJ databases">
        <authorList>
            <person name="Xu J."/>
        </authorList>
    </citation>
    <scope>NUCLEOTIDE SEQUENCE [LARGE SCALE GENOMIC DNA]</scope>
    <source>
        <strain evidence="2 3">HX-5-24</strain>
    </source>
</reference>